<dbReference type="EMBL" id="FLUM01000001">
    <property type="protein sequence ID" value="SBV92057.1"/>
    <property type="molecule type" value="Genomic_DNA"/>
</dbReference>
<protein>
    <submittedName>
        <fullName evidence="1">Uncharacterized protein</fullName>
    </submittedName>
</protein>
<dbReference type="RefSeq" id="WP_296938405.1">
    <property type="nucleotide sequence ID" value="NZ_LT599032.1"/>
</dbReference>
<name>A0A212IY16_9BACT</name>
<reference evidence="1" key="1">
    <citation type="submission" date="2016-04" db="EMBL/GenBank/DDBJ databases">
        <authorList>
            <person name="Evans L.H."/>
            <person name="Alamgir A."/>
            <person name="Owens N."/>
            <person name="Weber N.D."/>
            <person name="Virtaneva K."/>
            <person name="Barbian K."/>
            <person name="Babar A."/>
            <person name="Rosenke K."/>
        </authorList>
    </citation>
    <scope>NUCLEOTIDE SEQUENCE</scope>
    <source>
        <strain evidence="1">86-1</strain>
    </source>
</reference>
<sequence length="90" mass="10797">MKNKNTFTKNYPFNNDILDRLNYIYDYVDNSDNPIESILIILDTFNNNNFDINEIKTALVISRVIKDYNIYIATQRQKLECKFNMMMQTK</sequence>
<proteinExistence type="predicted"/>
<evidence type="ECO:0000313" key="1">
    <source>
        <dbReference type="EMBL" id="SBV92057.1"/>
    </source>
</evidence>
<dbReference type="AlphaFoldDB" id="A0A212IY16"/>
<organism evidence="1">
    <name type="scientific">uncultured Dysgonomonas sp</name>
    <dbReference type="NCBI Taxonomy" id="206096"/>
    <lineage>
        <taxon>Bacteria</taxon>
        <taxon>Pseudomonadati</taxon>
        <taxon>Bacteroidota</taxon>
        <taxon>Bacteroidia</taxon>
        <taxon>Bacteroidales</taxon>
        <taxon>Dysgonomonadaceae</taxon>
        <taxon>Dysgonomonas</taxon>
        <taxon>environmental samples</taxon>
    </lineage>
</organism>
<gene>
    <name evidence="1" type="ORF">KL86DYS1_10507</name>
</gene>
<accession>A0A212IY16</accession>